<evidence type="ECO:0000259" key="1">
    <source>
        <dbReference type="Pfam" id="PF01909"/>
    </source>
</evidence>
<gene>
    <name evidence="2" type="ORF">H9L42_13125</name>
</gene>
<organism evidence="2 3">
    <name type="scientific">Zhenpiania hominis</name>
    <dbReference type="NCBI Taxonomy" id="2763644"/>
    <lineage>
        <taxon>Bacteria</taxon>
        <taxon>Bacillati</taxon>
        <taxon>Bacillota</taxon>
        <taxon>Clostridia</taxon>
        <taxon>Peptostreptococcales</taxon>
        <taxon>Anaerovoracaceae</taxon>
        <taxon>Zhenpiania</taxon>
    </lineage>
</organism>
<dbReference type="InterPro" id="IPR002934">
    <property type="entry name" value="Polymerase_NTP_transf_dom"/>
</dbReference>
<protein>
    <submittedName>
        <fullName evidence="2">Nucleotidyltransferase domain-containing protein</fullName>
    </submittedName>
</protein>
<feature type="domain" description="Polymerase nucleotidyl transferase" evidence="1">
    <location>
        <begin position="26"/>
        <end position="55"/>
    </location>
</feature>
<comment type="caution">
    <text evidence="2">The sequence shown here is derived from an EMBL/GenBank/DDBJ whole genome shotgun (WGS) entry which is preliminary data.</text>
</comment>
<evidence type="ECO:0000313" key="2">
    <source>
        <dbReference type="EMBL" id="MBC6680765.1"/>
    </source>
</evidence>
<evidence type="ECO:0000313" key="3">
    <source>
        <dbReference type="Proteomes" id="UP000602647"/>
    </source>
</evidence>
<dbReference type="InterPro" id="IPR043519">
    <property type="entry name" value="NT_sf"/>
</dbReference>
<sequence>MIEIKKWTEQFLAALEETFGGRIWFFGLQGSYGRGEATEDSDIDLVVILDELSPADIQAYSRMLERFAERPFLCGFLAGKEELLSWDAADLFQFYYDTQPIKGSLEQLLCRIDPEAANRAVQTGVCGIYHACVHNMLYEKDEAMLRGLYKSASFVIQAVVYLQTGRYVRKREELMEAAGEEERRILRTFAHLKQGGAIEFGEMSETLFLWTKKWIGKEKLS</sequence>
<dbReference type="GO" id="GO:0016779">
    <property type="term" value="F:nucleotidyltransferase activity"/>
    <property type="evidence" value="ECO:0007669"/>
    <property type="project" value="InterPro"/>
</dbReference>
<name>A0A923NQD6_9FIRM</name>
<accession>A0A923NQD6</accession>
<dbReference type="SUPFAM" id="SSF81301">
    <property type="entry name" value="Nucleotidyltransferase"/>
    <property type="match status" value="1"/>
</dbReference>
<dbReference type="Proteomes" id="UP000602647">
    <property type="component" value="Unassembled WGS sequence"/>
</dbReference>
<reference evidence="2" key="1">
    <citation type="submission" date="2020-08" db="EMBL/GenBank/DDBJ databases">
        <title>Genome public.</title>
        <authorList>
            <person name="Liu C."/>
            <person name="Sun Q."/>
        </authorList>
    </citation>
    <scope>NUCLEOTIDE SEQUENCE</scope>
    <source>
        <strain evidence="2">BX12</strain>
    </source>
</reference>
<dbReference type="RefSeq" id="WP_187303863.1">
    <property type="nucleotide sequence ID" value="NZ_JACRYT010000018.1"/>
</dbReference>
<dbReference type="CDD" id="cd05403">
    <property type="entry name" value="NT_KNTase_like"/>
    <property type="match status" value="1"/>
</dbReference>
<dbReference type="Gene3D" id="3.30.460.10">
    <property type="entry name" value="Beta Polymerase, domain 2"/>
    <property type="match status" value="1"/>
</dbReference>
<dbReference type="EMBL" id="JACRYT010000018">
    <property type="protein sequence ID" value="MBC6680765.1"/>
    <property type="molecule type" value="Genomic_DNA"/>
</dbReference>
<proteinExistence type="predicted"/>
<dbReference type="Pfam" id="PF01909">
    <property type="entry name" value="NTP_transf_2"/>
    <property type="match status" value="1"/>
</dbReference>
<keyword evidence="3" id="KW-1185">Reference proteome</keyword>
<dbReference type="AlphaFoldDB" id="A0A923NQD6"/>